<dbReference type="RefSeq" id="WP_344301492.1">
    <property type="nucleotide sequence ID" value="NZ_BAAAQQ010000001.1"/>
</dbReference>
<proteinExistence type="predicted"/>
<organism evidence="1 2">
    <name type="scientific">Nocardioides bigeumensis</name>
    <dbReference type="NCBI Taxonomy" id="433657"/>
    <lineage>
        <taxon>Bacteria</taxon>
        <taxon>Bacillati</taxon>
        <taxon>Actinomycetota</taxon>
        <taxon>Actinomycetes</taxon>
        <taxon>Propionibacteriales</taxon>
        <taxon>Nocardioidaceae</taxon>
        <taxon>Nocardioides</taxon>
    </lineage>
</organism>
<sequence length="118" mass="12530">MTQQGPEAQEQTRRRFDALVADLAGRPGVTPPSGSRAFGGSGMKVDGSIFAMVDVWGRFVVKLPAERVAALVADGSGSAFDNGKGRVMKQWLVVDDARQERALTEEALAFVGGASVRH</sequence>
<gene>
    <name evidence="1" type="ORF">GCM10009843_00720</name>
</gene>
<evidence type="ECO:0000313" key="2">
    <source>
        <dbReference type="Proteomes" id="UP001500575"/>
    </source>
</evidence>
<evidence type="ECO:0008006" key="3">
    <source>
        <dbReference type="Google" id="ProtNLM"/>
    </source>
</evidence>
<accession>A0ABN2XLW4</accession>
<evidence type="ECO:0000313" key="1">
    <source>
        <dbReference type="EMBL" id="GAA2113248.1"/>
    </source>
</evidence>
<protein>
    <recommendedName>
        <fullName evidence="3">TfoX N-terminal domain-containing protein</fullName>
    </recommendedName>
</protein>
<dbReference type="SUPFAM" id="SSF159894">
    <property type="entry name" value="YgaC/TfoX-N like"/>
    <property type="match status" value="1"/>
</dbReference>
<dbReference type="Proteomes" id="UP001500575">
    <property type="component" value="Unassembled WGS sequence"/>
</dbReference>
<dbReference type="EMBL" id="BAAAQQ010000001">
    <property type="protein sequence ID" value="GAA2113248.1"/>
    <property type="molecule type" value="Genomic_DNA"/>
</dbReference>
<name>A0ABN2XLW4_9ACTN</name>
<keyword evidence="2" id="KW-1185">Reference proteome</keyword>
<reference evidence="1 2" key="1">
    <citation type="journal article" date="2019" name="Int. J. Syst. Evol. Microbiol.">
        <title>The Global Catalogue of Microorganisms (GCM) 10K type strain sequencing project: providing services to taxonomists for standard genome sequencing and annotation.</title>
        <authorList>
            <consortium name="The Broad Institute Genomics Platform"/>
            <consortium name="The Broad Institute Genome Sequencing Center for Infectious Disease"/>
            <person name="Wu L."/>
            <person name="Ma J."/>
        </authorList>
    </citation>
    <scope>NUCLEOTIDE SEQUENCE [LARGE SCALE GENOMIC DNA]</scope>
    <source>
        <strain evidence="1 2">JCM 16021</strain>
    </source>
</reference>
<comment type="caution">
    <text evidence="1">The sequence shown here is derived from an EMBL/GenBank/DDBJ whole genome shotgun (WGS) entry which is preliminary data.</text>
</comment>